<comment type="similarity">
    <text evidence="1">Belongs to the 'GDSL' lipolytic enzyme family.</text>
</comment>
<name>A0A4Y7LFJ4_PAPSO</name>
<organism evidence="5 6">
    <name type="scientific">Papaver somniferum</name>
    <name type="common">Opium poppy</name>
    <dbReference type="NCBI Taxonomy" id="3469"/>
    <lineage>
        <taxon>Eukaryota</taxon>
        <taxon>Viridiplantae</taxon>
        <taxon>Streptophyta</taxon>
        <taxon>Embryophyta</taxon>
        <taxon>Tracheophyta</taxon>
        <taxon>Spermatophyta</taxon>
        <taxon>Magnoliopsida</taxon>
        <taxon>Ranunculales</taxon>
        <taxon>Papaveraceae</taxon>
        <taxon>Papaveroideae</taxon>
        <taxon>Papaver</taxon>
    </lineage>
</organism>
<dbReference type="STRING" id="3469.A0A4Y7LFJ4"/>
<dbReference type="Gene3D" id="3.40.50.1110">
    <property type="entry name" value="SGNH hydrolase"/>
    <property type="match status" value="1"/>
</dbReference>
<gene>
    <name evidence="5" type="ORF">C5167_046082</name>
</gene>
<dbReference type="GO" id="GO:0016042">
    <property type="term" value="P:lipid catabolic process"/>
    <property type="evidence" value="ECO:0007669"/>
    <property type="project" value="UniProtKB-KW"/>
</dbReference>
<dbReference type="InterPro" id="IPR051058">
    <property type="entry name" value="GDSL_Est/Lipase"/>
</dbReference>
<evidence type="ECO:0008006" key="7">
    <source>
        <dbReference type="Google" id="ProtNLM"/>
    </source>
</evidence>
<dbReference type="Proteomes" id="UP000316621">
    <property type="component" value="Chromosome 11"/>
</dbReference>
<dbReference type="EMBL" id="CM010725">
    <property type="protein sequence ID" value="RZC83298.1"/>
    <property type="molecule type" value="Genomic_DNA"/>
</dbReference>
<keyword evidence="6" id="KW-1185">Reference proteome</keyword>
<evidence type="ECO:0000256" key="3">
    <source>
        <dbReference type="ARBA" id="ARBA00022963"/>
    </source>
</evidence>
<dbReference type="PANTHER" id="PTHR45648:SF7">
    <property type="entry name" value="OS12G0126100 PROTEIN"/>
    <property type="match status" value="1"/>
</dbReference>
<dbReference type="Pfam" id="PF00657">
    <property type="entry name" value="Lipase_GDSL"/>
    <property type="match status" value="1"/>
</dbReference>
<dbReference type="InterPro" id="IPR001087">
    <property type="entry name" value="GDSL"/>
</dbReference>
<sequence length="336" mass="37385">MHNIGQIKSVLNNFVFVSCAAEKMGLLRFQHFMLINGTIEGLGNGINFGSTQGTILSSRRLGFQGLNQQLCQAYETLQLLQLQLGQEVIESSVFYLSLGKDDYINFLHPDSSGARHRFSKEVFTQILVNQMIRVVKDLYNANVKKIICMGIGPLGCAAPLTLWESSRDNDSHHPSHTSSNSGAGSGWQDCMEDVNDLVLEYNALLSERLLDLNFEFPDAQIIFCDVYQAMMDIIPFPRRYGFENVNRSCCGSGRYGDGLRRAIDPSGGTSTTLHKLCTHCLLSLLGVVSHRIFADQSALNDCQFRTQCKNHLIVLSTRAEPLNFTRPHVSLVVQGS</sequence>
<reference evidence="5 6" key="1">
    <citation type="journal article" date="2018" name="Science">
        <title>The opium poppy genome and morphinan production.</title>
        <authorList>
            <person name="Guo L."/>
            <person name="Winzer T."/>
            <person name="Yang X."/>
            <person name="Li Y."/>
            <person name="Ning Z."/>
            <person name="He Z."/>
            <person name="Teodor R."/>
            <person name="Lu Y."/>
            <person name="Bowser T.A."/>
            <person name="Graham I.A."/>
            <person name="Ye K."/>
        </authorList>
    </citation>
    <scope>NUCLEOTIDE SEQUENCE [LARGE SCALE GENOMIC DNA]</scope>
    <source>
        <strain evidence="6">cv. HN1</strain>
        <tissue evidence="5">Leaves</tissue>
    </source>
</reference>
<evidence type="ECO:0000256" key="4">
    <source>
        <dbReference type="SAM" id="MobiDB-lite"/>
    </source>
</evidence>
<keyword evidence="2" id="KW-0378">Hydrolase</keyword>
<keyword evidence="3" id="KW-0442">Lipid degradation</keyword>
<evidence type="ECO:0000313" key="6">
    <source>
        <dbReference type="Proteomes" id="UP000316621"/>
    </source>
</evidence>
<keyword evidence="3" id="KW-0443">Lipid metabolism</keyword>
<evidence type="ECO:0000256" key="2">
    <source>
        <dbReference type="ARBA" id="ARBA00022801"/>
    </source>
</evidence>
<dbReference type="GO" id="GO:0016788">
    <property type="term" value="F:hydrolase activity, acting on ester bonds"/>
    <property type="evidence" value="ECO:0007669"/>
    <property type="project" value="InterPro"/>
</dbReference>
<dbReference type="InterPro" id="IPR036514">
    <property type="entry name" value="SGNH_hydro_sf"/>
</dbReference>
<dbReference type="Gramene" id="RZC83298">
    <property type="protein sequence ID" value="RZC83298"/>
    <property type="gene ID" value="C5167_046082"/>
</dbReference>
<dbReference type="PANTHER" id="PTHR45648">
    <property type="entry name" value="GDSL LIPASE/ACYLHYDROLASE FAMILY PROTEIN (AFU_ORTHOLOGUE AFUA_4G14700)"/>
    <property type="match status" value="1"/>
</dbReference>
<dbReference type="AlphaFoldDB" id="A0A4Y7LFJ4"/>
<evidence type="ECO:0000313" key="5">
    <source>
        <dbReference type="EMBL" id="RZC83298.1"/>
    </source>
</evidence>
<evidence type="ECO:0000256" key="1">
    <source>
        <dbReference type="ARBA" id="ARBA00008668"/>
    </source>
</evidence>
<protein>
    <recommendedName>
        <fullName evidence="7">GDSL esterase/lipase</fullName>
    </recommendedName>
</protein>
<proteinExistence type="inferred from homology"/>
<accession>A0A4Y7LFJ4</accession>
<feature type="region of interest" description="Disordered" evidence="4">
    <location>
        <begin position="167"/>
        <end position="186"/>
    </location>
</feature>